<dbReference type="Gene3D" id="3.40.50.620">
    <property type="entry name" value="HUPs"/>
    <property type="match status" value="1"/>
</dbReference>
<evidence type="ECO:0000256" key="1">
    <source>
        <dbReference type="ARBA" id="ARBA00013160"/>
    </source>
</evidence>
<dbReference type="NCBIfam" id="TIGR00234">
    <property type="entry name" value="tyrS"/>
    <property type="match status" value="1"/>
</dbReference>
<dbReference type="PANTHER" id="PTHR46264">
    <property type="entry name" value="TYROSINE-TRNA LIGASE"/>
    <property type="match status" value="1"/>
</dbReference>
<dbReference type="NCBIfam" id="NF006330">
    <property type="entry name" value="PRK08560.1"/>
    <property type="match status" value="1"/>
</dbReference>
<dbReference type="InterPro" id="IPR023617">
    <property type="entry name" value="Tyr-tRNA-ligase_arc/euk-type"/>
</dbReference>
<dbReference type="PIRSF" id="PIRSF006588">
    <property type="entry name" value="TyrRS_arch_euk"/>
    <property type="match status" value="1"/>
</dbReference>
<sequence length="343" mass="38423">MDIQKKLNLIKRNTAEILTADELAELLKTKAEPVVYLGYAPTGRPHIGYLIPAMKIRDFVNAGLKVKILLADLHAHLDNMKSPLELLAKRVEFYKLELSALYKSIGVDISKIEFVKGSDFQLNREYSLDVYRLAAQVSADRAKHAAAEVVKFGETPKLGGFLYPLLQTLDEEYLGADIQYGGLDQRKIFGFTRESHPKIGQQKRVEIMTPMLPGIDGGKMSASEPGSKIDLLDDEETIAAKIKKAYCPEGDLADNGIMEFMKYVIMTLKEDSGEKLLVERAEKFGGNVEYKNYAELENDFVGKKLHPEDLKKALNKELVKILAPVREAMAGQEDLIKEAYPEN</sequence>
<evidence type="ECO:0000313" key="11">
    <source>
        <dbReference type="Proteomes" id="UP000177126"/>
    </source>
</evidence>
<reference evidence="10 11" key="1">
    <citation type="journal article" date="2016" name="Nat. Commun.">
        <title>Thousands of microbial genomes shed light on interconnected biogeochemical processes in an aquifer system.</title>
        <authorList>
            <person name="Anantharaman K."/>
            <person name="Brown C.T."/>
            <person name="Hug L.A."/>
            <person name="Sharon I."/>
            <person name="Castelle C.J."/>
            <person name="Probst A.J."/>
            <person name="Thomas B.C."/>
            <person name="Singh A."/>
            <person name="Wilkins M.J."/>
            <person name="Karaoz U."/>
            <person name="Brodie E.L."/>
            <person name="Williams K.H."/>
            <person name="Hubbard S.S."/>
            <person name="Banfield J.F."/>
        </authorList>
    </citation>
    <scope>NUCLEOTIDE SEQUENCE [LARGE SCALE GENOMIC DNA]</scope>
</reference>
<dbReference type="Pfam" id="PF00579">
    <property type="entry name" value="tRNA-synt_1b"/>
    <property type="match status" value="1"/>
</dbReference>
<dbReference type="EC" id="6.1.1.1" evidence="1 8"/>
<evidence type="ECO:0000256" key="9">
    <source>
        <dbReference type="RuleBase" id="RU363036"/>
    </source>
</evidence>
<dbReference type="SUPFAM" id="SSF52374">
    <property type="entry name" value="Nucleotidylyl transferase"/>
    <property type="match status" value="1"/>
</dbReference>
<protein>
    <recommendedName>
        <fullName evidence="1 8">Tyrosine--tRNA ligase</fullName>
        <ecNumber evidence="1 8">6.1.1.1</ecNumber>
    </recommendedName>
</protein>
<gene>
    <name evidence="10" type="ORF">A3B04_02835</name>
</gene>
<accession>A0A1G2FSN1</accession>
<dbReference type="GO" id="GO:0005524">
    <property type="term" value="F:ATP binding"/>
    <property type="evidence" value="ECO:0007669"/>
    <property type="project" value="UniProtKB-KW"/>
</dbReference>
<evidence type="ECO:0000256" key="7">
    <source>
        <dbReference type="ARBA" id="ARBA00048248"/>
    </source>
</evidence>
<dbReference type="Gene3D" id="1.10.240.10">
    <property type="entry name" value="Tyrosyl-Transfer RNA Synthetase"/>
    <property type="match status" value="1"/>
</dbReference>
<name>A0A1G2FSN1_9BACT</name>
<evidence type="ECO:0000313" key="10">
    <source>
        <dbReference type="EMBL" id="OGZ41033.1"/>
    </source>
</evidence>
<keyword evidence="3 9" id="KW-0547">Nucleotide-binding</keyword>
<dbReference type="InterPro" id="IPR050489">
    <property type="entry name" value="Tyr-tRNA_synthase"/>
</dbReference>
<proteinExistence type="inferred from homology"/>
<comment type="catalytic activity">
    <reaction evidence="7">
        <text>tRNA(Tyr) + L-tyrosine + ATP = L-tyrosyl-tRNA(Tyr) + AMP + diphosphate + H(+)</text>
        <dbReference type="Rhea" id="RHEA:10220"/>
        <dbReference type="Rhea" id="RHEA-COMP:9706"/>
        <dbReference type="Rhea" id="RHEA-COMP:9707"/>
        <dbReference type="ChEBI" id="CHEBI:15378"/>
        <dbReference type="ChEBI" id="CHEBI:30616"/>
        <dbReference type="ChEBI" id="CHEBI:33019"/>
        <dbReference type="ChEBI" id="CHEBI:58315"/>
        <dbReference type="ChEBI" id="CHEBI:78442"/>
        <dbReference type="ChEBI" id="CHEBI:78536"/>
        <dbReference type="ChEBI" id="CHEBI:456215"/>
        <dbReference type="EC" id="6.1.1.1"/>
    </reaction>
</comment>
<evidence type="ECO:0000256" key="6">
    <source>
        <dbReference type="ARBA" id="ARBA00023146"/>
    </source>
</evidence>
<organism evidence="10 11">
    <name type="scientific">Candidatus Portnoybacteria bacterium RIFCSPLOWO2_02_FULL_39_11</name>
    <dbReference type="NCBI Taxonomy" id="1802001"/>
    <lineage>
        <taxon>Bacteria</taxon>
        <taxon>Candidatus Portnoyibacteriota</taxon>
    </lineage>
</organism>
<dbReference type="FunFam" id="1.10.240.10:FF:000011">
    <property type="entry name" value="Tyrosine--tRNA ligase"/>
    <property type="match status" value="1"/>
</dbReference>
<evidence type="ECO:0000256" key="4">
    <source>
        <dbReference type="ARBA" id="ARBA00022840"/>
    </source>
</evidence>
<keyword evidence="5 9" id="KW-0648">Protein biosynthesis</keyword>
<dbReference type="AlphaFoldDB" id="A0A1G2FSN1"/>
<dbReference type="GO" id="GO:0005737">
    <property type="term" value="C:cytoplasm"/>
    <property type="evidence" value="ECO:0007669"/>
    <property type="project" value="UniProtKB-UniRule"/>
</dbReference>
<comment type="caution">
    <text evidence="10">The sequence shown here is derived from an EMBL/GenBank/DDBJ whole genome shotgun (WGS) entry which is preliminary data.</text>
</comment>
<dbReference type="GO" id="GO:0004831">
    <property type="term" value="F:tyrosine-tRNA ligase activity"/>
    <property type="evidence" value="ECO:0007669"/>
    <property type="project" value="UniProtKB-UniRule"/>
</dbReference>
<dbReference type="InterPro" id="IPR002307">
    <property type="entry name" value="Tyr-tRNA-ligase"/>
</dbReference>
<keyword evidence="4 9" id="KW-0067">ATP-binding</keyword>
<dbReference type="PANTHER" id="PTHR46264:SF4">
    <property type="entry name" value="TYROSINE--TRNA LIGASE, CYTOPLASMIC"/>
    <property type="match status" value="1"/>
</dbReference>
<dbReference type="EMBL" id="MHNF01000020">
    <property type="protein sequence ID" value="OGZ41033.1"/>
    <property type="molecule type" value="Genomic_DNA"/>
</dbReference>
<dbReference type="InterPro" id="IPR014729">
    <property type="entry name" value="Rossmann-like_a/b/a_fold"/>
</dbReference>
<keyword evidence="2 9" id="KW-0436">Ligase</keyword>
<keyword evidence="6 9" id="KW-0030">Aminoacyl-tRNA synthetase</keyword>
<evidence type="ECO:0000256" key="2">
    <source>
        <dbReference type="ARBA" id="ARBA00022598"/>
    </source>
</evidence>
<dbReference type="PRINTS" id="PR01040">
    <property type="entry name" value="TRNASYNTHTYR"/>
</dbReference>
<dbReference type="InterPro" id="IPR002305">
    <property type="entry name" value="aa-tRNA-synth_Ic"/>
</dbReference>
<evidence type="ECO:0000256" key="5">
    <source>
        <dbReference type="ARBA" id="ARBA00022917"/>
    </source>
</evidence>
<comment type="similarity">
    <text evidence="9">Belongs to the class-I aminoacyl-tRNA synthetase family.</text>
</comment>
<evidence type="ECO:0000256" key="8">
    <source>
        <dbReference type="NCBIfam" id="TIGR00234"/>
    </source>
</evidence>
<dbReference type="GO" id="GO:0006437">
    <property type="term" value="P:tyrosyl-tRNA aminoacylation"/>
    <property type="evidence" value="ECO:0007669"/>
    <property type="project" value="UniProtKB-UniRule"/>
</dbReference>
<evidence type="ECO:0000256" key="3">
    <source>
        <dbReference type="ARBA" id="ARBA00022741"/>
    </source>
</evidence>
<dbReference type="Proteomes" id="UP000177126">
    <property type="component" value="Unassembled WGS sequence"/>
</dbReference>